<dbReference type="GO" id="GO:0046872">
    <property type="term" value="F:metal ion binding"/>
    <property type="evidence" value="ECO:0007669"/>
    <property type="project" value="InterPro"/>
</dbReference>
<dbReference type="SUPFAM" id="SSF51246">
    <property type="entry name" value="Rudiment single hybrid motif"/>
    <property type="match status" value="1"/>
</dbReference>
<dbReference type="SUPFAM" id="SSF52440">
    <property type="entry name" value="PreATP-grasp domain"/>
    <property type="match status" value="1"/>
</dbReference>
<dbReference type="EMBL" id="CAEZTN010000003">
    <property type="protein sequence ID" value="CAB4564538.1"/>
    <property type="molecule type" value="Genomic_DNA"/>
</dbReference>
<organism evidence="5">
    <name type="scientific">freshwater metagenome</name>
    <dbReference type="NCBI Taxonomy" id="449393"/>
    <lineage>
        <taxon>unclassified sequences</taxon>
        <taxon>metagenomes</taxon>
        <taxon>ecological metagenomes</taxon>
    </lineage>
</organism>
<dbReference type="InterPro" id="IPR016185">
    <property type="entry name" value="PreATP-grasp_dom_sf"/>
</dbReference>
<proteinExistence type="predicted"/>
<dbReference type="PROSITE" id="PS50975">
    <property type="entry name" value="ATP_GRASP"/>
    <property type="match status" value="1"/>
</dbReference>
<dbReference type="SUPFAM" id="SSF56059">
    <property type="entry name" value="Glutathione synthetase ATP-binding domain-like"/>
    <property type="match status" value="1"/>
</dbReference>
<feature type="domain" description="ATP-grasp" evidence="4">
    <location>
        <begin position="60"/>
        <end position="244"/>
    </location>
</feature>
<dbReference type="Pfam" id="PF17769">
    <property type="entry name" value="PurK_C"/>
    <property type="match status" value="1"/>
</dbReference>
<keyword evidence="1" id="KW-0547">Nucleotide-binding</keyword>
<dbReference type="Pfam" id="PF02222">
    <property type="entry name" value="ATP-grasp"/>
    <property type="match status" value="1"/>
</dbReference>
<name>A0A6J6DTX8_9ZZZZ</name>
<dbReference type="Gene3D" id="3.30.470.20">
    <property type="entry name" value="ATP-grasp fold, B domain"/>
    <property type="match status" value="1"/>
</dbReference>
<dbReference type="InterPro" id="IPR011761">
    <property type="entry name" value="ATP-grasp"/>
</dbReference>
<sequence>MKNSFPTLGVIGGGQHARMFVAPSASLGLDLLIYASDPNDSAAQICKHEIGSYKDLDSIREFAKKCDLITFADELIPLSIIRAIEADGVVVRPSAAALELSQNKESFDLKLINYLGTEYEEKTGKVLIERPLDFDYEITVMVARSPHGQASTWSPTIDMKKDGISVMTITPVPKLSQNLSERVQKIAIEIAEISGVVGVAAVEILVKGEEIFINNLVMGTHNSGLWTIDGARTSQFEQHLRAVLDLPLGDPTMTAPIAVTGNLVAGKKANMYRPYLHLMARTPALKFHQYRNEVSRGHKAGHITLLGESLEDLTNEIQHAIDYVSGEIDE</sequence>
<dbReference type="AlphaFoldDB" id="A0A6J6DTX8"/>
<evidence type="ECO:0000256" key="2">
    <source>
        <dbReference type="ARBA" id="ARBA00022840"/>
    </source>
</evidence>
<evidence type="ECO:0000256" key="1">
    <source>
        <dbReference type="ARBA" id="ARBA00022741"/>
    </source>
</evidence>
<dbReference type="GO" id="GO:0005524">
    <property type="term" value="F:ATP binding"/>
    <property type="evidence" value="ECO:0007669"/>
    <property type="project" value="UniProtKB-KW"/>
</dbReference>
<evidence type="ECO:0000313" key="5">
    <source>
        <dbReference type="EMBL" id="CAB4564538.1"/>
    </source>
</evidence>
<dbReference type="Gene3D" id="3.40.50.20">
    <property type="match status" value="1"/>
</dbReference>
<protein>
    <submittedName>
        <fullName evidence="5">Unannotated protein</fullName>
    </submittedName>
</protein>
<dbReference type="InterPro" id="IPR011054">
    <property type="entry name" value="Rudment_hybrid_motif"/>
</dbReference>
<dbReference type="GO" id="GO:0003824">
    <property type="term" value="F:catalytic activity"/>
    <property type="evidence" value="ECO:0007669"/>
    <property type="project" value="UniProtKB-ARBA"/>
</dbReference>
<dbReference type="InterPro" id="IPR054350">
    <property type="entry name" value="PurT/PurK_preATP-grasp"/>
</dbReference>
<evidence type="ECO:0000259" key="4">
    <source>
        <dbReference type="PROSITE" id="PS50975"/>
    </source>
</evidence>
<reference evidence="5" key="1">
    <citation type="submission" date="2020-05" db="EMBL/GenBank/DDBJ databases">
        <authorList>
            <person name="Chiriac C."/>
            <person name="Salcher M."/>
            <person name="Ghai R."/>
            <person name="Kavagutti S V."/>
        </authorList>
    </citation>
    <scope>NUCLEOTIDE SEQUENCE</scope>
</reference>
<keyword evidence="2" id="KW-0067">ATP-binding</keyword>
<gene>
    <name evidence="5" type="ORF">UFOPK1689_00260</name>
</gene>
<comment type="pathway">
    <text evidence="3">Purine metabolism.</text>
</comment>
<dbReference type="InterPro" id="IPR003135">
    <property type="entry name" value="ATP-grasp_carboxylate-amine"/>
</dbReference>
<dbReference type="PANTHER" id="PTHR11609">
    <property type="entry name" value="PURINE BIOSYNTHESIS PROTEIN 6/7, PUR6/7"/>
    <property type="match status" value="1"/>
</dbReference>
<dbReference type="PANTHER" id="PTHR11609:SF5">
    <property type="entry name" value="PHOSPHORIBOSYLAMINOIMIDAZOLE CARBOXYLASE"/>
    <property type="match status" value="1"/>
</dbReference>
<accession>A0A6J6DTX8</accession>
<dbReference type="GO" id="GO:0005829">
    <property type="term" value="C:cytosol"/>
    <property type="evidence" value="ECO:0007669"/>
    <property type="project" value="TreeGrafter"/>
</dbReference>
<dbReference type="Pfam" id="PF22660">
    <property type="entry name" value="RS_preATP-grasp-like"/>
    <property type="match status" value="1"/>
</dbReference>
<evidence type="ECO:0000256" key="3">
    <source>
        <dbReference type="ARBA" id="ARBA00025704"/>
    </source>
</evidence>
<dbReference type="InterPro" id="IPR040686">
    <property type="entry name" value="PurK_C"/>
</dbReference>